<feature type="domain" description="Longin" evidence="11">
    <location>
        <begin position="9"/>
        <end position="127"/>
    </location>
</feature>
<evidence type="ECO:0000256" key="7">
    <source>
        <dbReference type="ARBA" id="ARBA00023289"/>
    </source>
</evidence>
<evidence type="ECO:0000259" key="11">
    <source>
        <dbReference type="PROSITE" id="PS50859"/>
    </source>
</evidence>
<comment type="similarity">
    <text evidence="2">Belongs to the synaptobrevin family.</text>
</comment>
<evidence type="ECO:0008006" key="15">
    <source>
        <dbReference type="Google" id="ProtNLM"/>
    </source>
</evidence>
<comment type="caution">
    <text evidence="13">The sequence shown here is derived from an EMBL/GenBank/DDBJ whole genome shotgun (WGS) entry which is preliminary data.</text>
</comment>
<dbReference type="CDD" id="cd14824">
    <property type="entry name" value="Longin"/>
    <property type="match status" value="1"/>
</dbReference>
<keyword evidence="10" id="KW-0175">Coiled coil</keyword>
<evidence type="ECO:0000256" key="5">
    <source>
        <dbReference type="ARBA" id="ARBA00023139"/>
    </source>
</evidence>
<dbReference type="PANTHER" id="PTHR45806">
    <property type="entry name" value="SYNAPTOBREVIN HOMOLOG YKT6"/>
    <property type="match status" value="1"/>
</dbReference>
<evidence type="ECO:0000256" key="1">
    <source>
        <dbReference type="ARBA" id="ARBA00004444"/>
    </source>
</evidence>
<feature type="domain" description="V-SNARE coiled-coil homology" evidence="12">
    <location>
        <begin position="138"/>
        <end position="198"/>
    </location>
</feature>
<evidence type="ECO:0000256" key="8">
    <source>
        <dbReference type="ARBA" id="ARBA00025256"/>
    </source>
</evidence>
<keyword evidence="3" id="KW-0488">Methylation</keyword>
<evidence type="ECO:0000259" key="12">
    <source>
        <dbReference type="PROSITE" id="PS50892"/>
    </source>
</evidence>
<dbReference type="GO" id="GO:0000139">
    <property type="term" value="C:Golgi membrane"/>
    <property type="evidence" value="ECO:0007669"/>
    <property type="project" value="UniProtKB-SubCell"/>
</dbReference>
<dbReference type="SUPFAM" id="SSF64356">
    <property type="entry name" value="SNARE-like"/>
    <property type="match status" value="1"/>
</dbReference>
<keyword evidence="14" id="KW-1185">Reference proteome</keyword>
<evidence type="ECO:0000256" key="4">
    <source>
        <dbReference type="ARBA" id="ARBA00023136"/>
    </source>
</evidence>
<dbReference type="SUPFAM" id="SSF58038">
    <property type="entry name" value="SNARE fusion complex"/>
    <property type="match status" value="1"/>
</dbReference>
<keyword evidence="5" id="KW-0564">Palmitate</keyword>
<gene>
    <name evidence="13" type="ORF">JTE90_029486</name>
</gene>
<dbReference type="PROSITE" id="PS50892">
    <property type="entry name" value="V_SNARE"/>
    <property type="match status" value="1"/>
</dbReference>
<dbReference type="Gene3D" id="3.30.450.50">
    <property type="entry name" value="Longin domain"/>
    <property type="match status" value="1"/>
</dbReference>
<dbReference type="Gene3D" id="1.20.5.110">
    <property type="match status" value="1"/>
</dbReference>
<comment type="subcellular location">
    <subcellularLocation>
        <location evidence="9">Cytoplasmic vesicle membrane</location>
        <topology evidence="9">Lipid-anchor</topology>
        <orientation evidence="9">Cytoplasmic side</orientation>
    </subcellularLocation>
    <subcellularLocation>
        <location evidence="1">Golgi apparatus membrane</location>
        <topology evidence="1">Lipid-anchor</topology>
        <orientation evidence="1">Cytoplasmic side</orientation>
    </subcellularLocation>
</comment>
<evidence type="ECO:0000256" key="3">
    <source>
        <dbReference type="ARBA" id="ARBA00022481"/>
    </source>
</evidence>
<evidence type="ECO:0000256" key="10">
    <source>
        <dbReference type="PROSITE-ProRule" id="PRU00290"/>
    </source>
</evidence>
<proteinExistence type="inferred from homology"/>
<dbReference type="EMBL" id="JAFNEN010000168">
    <property type="protein sequence ID" value="KAG8191043.1"/>
    <property type="molecule type" value="Genomic_DNA"/>
</dbReference>
<dbReference type="AlphaFoldDB" id="A0AAV6V5N4"/>
<evidence type="ECO:0000313" key="14">
    <source>
        <dbReference type="Proteomes" id="UP000827092"/>
    </source>
</evidence>
<dbReference type="Pfam" id="PF13774">
    <property type="entry name" value="Longin"/>
    <property type="match status" value="1"/>
</dbReference>
<evidence type="ECO:0000256" key="2">
    <source>
        <dbReference type="ARBA" id="ARBA00008025"/>
    </source>
</evidence>
<evidence type="ECO:0000256" key="9">
    <source>
        <dbReference type="ARBA" id="ARBA00025701"/>
    </source>
</evidence>
<organism evidence="13 14">
    <name type="scientific">Oedothorax gibbosus</name>
    <dbReference type="NCBI Taxonomy" id="931172"/>
    <lineage>
        <taxon>Eukaryota</taxon>
        <taxon>Metazoa</taxon>
        <taxon>Ecdysozoa</taxon>
        <taxon>Arthropoda</taxon>
        <taxon>Chelicerata</taxon>
        <taxon>Arachnida</taxon>
        <taxon>Araneae</taxon>
        <taxon>Araneomorphae</taxon>
        <taxon>Entelegynae</taxon>
        <taxon>Araneoidea</taxon>
        <taxon>Linyphiidae</taxon>
        <taxon>Erigoninae</taxon>
        <taxon>Oedothorax</taxon>
    </lineage>
</organism>
<sequence length="198" mass="22489">MVKLFHLAVLYKHPSKAVCLCATSDLTSFGYFQRKSVEEFMNFTSQILVERSQPSTRTSVKEQAYMCHIYVRGDNLAGALISDHEYPHRVAHTLLNKVLEDFCSKIPSTAWSGEPNSVAFIGVEKYLLDYQDPRSADSLTRIQDELAETQIILHNTLESVLQRGEKLDDLVVKSEQLSFQSKTFYKTARKTNACCTIL</sequence>
<keyword evidence="4" id="KW-0472">Membrane</keyword>
<dbReference type="Proteomes" id="UP000827092">
    <property type="component" value="Unassembled WGS sequence"/>
</dbReference>
<reference evidence="13 14" key="1">
    <citation type="journal article" date="2022" name="Nat. Ecol. Evol.">
        <title>A masculinizing supergene underlies an exaggerated male reproductive morph in a spider.</title>
        <authorList>
            <person name="Hendrickx F."/>
            <person name="De Corte Z."/>
            <person name="Sonet G."/>
            <person name="Van Belleghem S.M."/>
            <person name="Kostlbacher S."/>
            <person name="Vangestel C."/>
        </authorList>
    </citation>
    <scope>NUCLEOTIDE SEQUENCE [LARGE SCALE GENOMIC DNA]</scope>
    <source>
        <strain evidence="13">W744_W776</strain>
    </source>
</reference>
<keyword evidence="7" id="KW-0636">Prenylation</keyword>
<evidence type="ECO:0000313" key="13">
    <source>
        <dbReference type="EMBL" id="KAG8191043.1"/>
    </source>
</evidence>
<protein>
    <recommendedName>
        <fullName evidence="15">Synaptobrevin YKT6</fullName>
    </recommendedName>
</protein>
<dbReference type="GO" id="GO:0005484">
    <property type="term" value="F:SNAP receptor activity"/>
    <property type="evidence" value="ECO:0007669"/>
    <property type="project" value="TreeGrafter"/>
</dbReference>
<dbReference type="GO" id="GO:0030659">
    <property type="term" value="C:cytoplasmic vesicle membrane"/>
    <property type="evidence" value="ECO:0007669"/>
    <property type="project" value="UniProtKB-SubCell"/>
</dbReference>
<dbReference type="SMART" id="SM01270">
    <property type="entry name" value="Longin"/>
    <property type="match status" value="1"/>
</dbReference>
<comment type="function">
    <text evidence="8">Vesicular soluble NSF attachment protein receptor (v-SNARE) mediating vesicle docking and fusion to a specific acceptor cellular compartment. Functions in endoplasmic reticulum to Golgi transport; as part of a SNARE complex composed of GOSR1, GOSR2 and STX5. Functions in early/recycling endosome to TGN transport; as part of a SNARE complex composed of BET1L, GOSR1 and STX5. Has a S-palmitoyl transferase activity.</text>
</comment>
<dbReference type="PROSITE" id="PS50859">
    <property type="entry name" value="LONGIN"/>
    <property type="match status" value="1"/>
</dbReference>
<accession>A0AAV6V5N4</accession>
<dbReference type="InterPro" id="IPR010908">
    <property type="entry name" value="Longin_dom"/>
</dbReference>
<dbReference type="InterPro" id="IPR011012">
    <property type="entry name" value="Longin-like_dom_sf"/>
</dbReference>
<dbReference type="Pfam" id="PF00957">
    <property type="entry name" value="Synaptobrevin"/>
    <property type="match status" value="1"/>
</dbReference>
<dbReference type="CDD" id="cd15867">
    <property type="entry name" value="R-SNARE_YKT6"/>
    <property type="match status" value="1"/>
</dbReference>
<name>A0AAV6V5N4_9ARAC</name>
<dbReference type="InterPro" id="IPR045848">
    <property type="entry name" value="R-SNARE_YKT6"/>
</dbReference>
<dbReference type="InterPro" id="IPR042855">
    <property type="entry name" value="V_SNARE_CC"/>
</dbReference>
<dbReference type="GO" id="GO:0006888">
    <property type="term" value="P:endoplasmic reticulum to Golgi vesicle-mediated transport"/>
    <property type="evidence" value="ECO:0007669"/>
    <property type="project" value="TreeGrafter"/>
</dbReference>
<keyword evidence="6" id="KW-0449">Lipoprotein</keyword>
<dbReference type="PANTHER" id="PTHR45806:SF1">
    <property type="entry name" value="SYNAPTOBREVIN HOMOLOG YKT6"/>
    <property type="match status" value="1"/>
</dbReference>
<evidence type="ECO:0000256" key="6">
    <source>
        <dbReference type="ARBA" id="ARBA00023288"/>
    </source>
</evidence>